<sequence length="206" mass="23144">MIGQRGVGKTYLSFRLAQSCGMKSVFVLREWEDGHCTEHVLDVQQTLQALDAGESHHFELQTIGIGMSETMAQRALLFDSVGLSEESAFSSEMRSGMVKTQKLLITSDSICHVIDATSLNEQGLSPIDKKINLLAHARKVPYVLVVAKVDLLTARRKRRLEGMLRHEKIFFTSAKWNRGLGALKHFIEKENRENYAYSFLSRGGSI</sequence>
<name>A0A2U3DAS4_SULT2</name>
<dbReference type="CDD" id="cd00882">
    <property type="entry name" value="Ras_like_GTPase"/>
    <property type="match status" value="1"/>
</dbReference>
<evidence type="ECO:0000313" key="2">
    <source>
        <dbReference type="Proteomes" id="UP000245380"/>
    </source>
</evidence>
<dbReference type="SUPFAM" id="SSF52540">
    <property type="entry name" value="P-loop containing nucleoside triphosphate hydrolases"/>
    <property type="match status" value="1"/>
</dbReference>
<accession>A0A2U3DAS4</accession>
<proteinExistence type="predicted"/>
<keyword evidence="2" id="KW-1185">Reference proteome</keyword>
<organism evidence="1 2">
    <name type="scientific">Sulfoacidibacillus thermotolerans</name>
    <name type="common">Acidibacillus sulfuroxidans</name>
    <dbReference type="NCBI Taxonomy" id="1765684"/>
    <lineage>
        <taxon>Bacteria</taxon>
        <taxon>Bacillati</taxon>
        <taxon>Bacillota</taxon>
        <taxon>Bacilli</taxon>
        <taxon>Bacillales</taxon>
        <taxon>Alicyclobacillaceae</taxon>
        <taxon>Sulfoacidibacillus</taxon>
    </lineage>
</organism>
<protein>
    <submittedName>
        <fullName evidence="1">Uncharacterized protein</fullName>
    </submittedName>
</protein>
<dbReference type="EMBL" id="MPDK01000004">
    <property type="protein sequence ID" value="PWI58384.1"/>
    <property type="molecule type" value="Genomic_DNA"/>
</dbReference>
<dbReference type="Proteomes" id="UP000245380">
    <property type="component" value="Unassembled WGS sequence"/>
</dbReference>
<evidence type="ECO:0000313" key="1">
    <source>
        <dbReference type="EMBL" id="PWI58384.1"/>
    </source>
</evidence>
<comment type="caution">
    <text evidence="1">The sequence shown here is derived from an EMBL/GenBank/DDBJ whole genome shotgun (WGS) entry which is preliminary data.</text>
</comment>
<reference evidence="1 2" key="1">
    <citation type="submission" date="2016-11" db="EMBL/GenBank/DDBJ databases">
        <title>Comparative genomics of Acidibacillus ferroxidans species.</title>
        <authorList>
            <person name="Oliveira G."/>
            <person name="Nunes G."/>
            <person name="Oliveira R."/>
            <person name="Araujo F."/>
            <person name="Salim A."/>
            <person name="Scholte L."/>
            <person name="Morais D."/>
            <person name="Nancucheo I."/>
            <person name="Johnson D.B."/>
            <person name="Grail B."/>
            <person name="Bittencourt J."/>
            <person name="Valadares R."/>
        </authorList>
    </citation>
    <scope>NUCLEOTIDE SEQUENCE [LARGE SCALE GENOMIC DNA]</scope>
    <source>
        <strain evidence="1 2">Y002</strain>
    </source>
</reference>
<gene>
    <name evidence="1" type="ORF">BM613_03990</name>
</gene>
<dbReference type="Gene3D" id="3.40.50.300">
    <property type="entry name" value="P-loop containing nucleotide triphosphate hydrolases"/>
    <property type="match status" value="1"/>
</dbReference>
<dbReference type="InterPro" id="IPR027417">
    <property type="entry name" value="P-loop_NTPase"/>
</dbReference>
<dbReference type="AlphaFoldDB" id="A0A2U3DAS4"/>